<feature type="compositionally biased region" description="Pro residues" evidence="1">
    <location>
        <begin position="94"/>
        <end position="105"/>
    </location>
</feature>
<proteinExistence type="predicted"/>
<dbReference type="EMBL" id="VSRR010124461">
    <property type="protein sequence ID" value="MPD00793.1"/>
    <property type="molecule type" value="Genomic_DNA"/>
</dbReference>
<keyword evidence="3" id="KW-1185">Reference proteome</keyword>
<name>A0A5B7JXK8_PORTR</name>
<comment type="caution">
    <text evidence="2">The sequence shown here is derived from an EMBL/GenBank/DDBJ whole genome shotgun (WGS) entry which is preliminary data.</text>
</comment>
<dbReference type="AlphaFoldDB" id="A0A5B7JXK8"/>
<accession>A0A5B7JXK8</accession>
<feature type="region of interest" description="Disordered" evidence="1">
    <location>
        <begin position="23"/>
        <end position="113"/>
    </location>
</feature>
<dbReference type="Proteomes" id="UP000324222">
    <property type="component" value="Unassembled WGS sequence"/>
</dbReference>
<feature type="compositionally biased region" description="Low complexity" evidence="1">
    <location>
        <begin position="36"/>
        <end position="48"/>
    </location>
</feature>
<gene>
    <name evidence="2" type="ORF">E2C01_096293</name>
</gene>
<evidence type="ECO:0000313" key="3">
    <source>
        <dbReference type="Proteomes" id="UP000324222"/>
    </source>
</evidence>
<evidence type="ECO:0000256" key="1">
    <source>
        <dbReference type="SAM" id="MobiDB-lite"/>
    </source>
</evidence>
<protein>
    <submittedName>
        <fullName evidence="2">Uncharacterized protein</fullName>
    </submittedName>
</protein>
<organism evidence="2 3">
    <name type="scientific">Portunus trituberculatus</name>
    <name type="common">Swimming crab</name>
    <name type="synonym">Neptunus trituberculatus</name>
    <dbReference type="NCBI Taxonomy" id="210409"/>
    <lineage>
        <taxon>Eukaryota</taxon>
        <taxon>Metazoa</taxon>
        <taxon>Ecdysozoa</taxon>
        <taxon>Arthropoda</taxon>
        <taxon>Crustacea</taxon>
        <taxon>Multicrustacea</taxon>
        <taxon>Malacostraca</taxon>
        <taxon>Eumalacostraca</taxon>
        <taxon>Eucarida</taxon>
        <taxon>Decapoda</taxon>
        <taxon>Pleocyemata</taxon>
        <taxon>Brachyura</taxon>
        <taxon>Eubrachyura</taxon>
        <taxon>Portunoidea</taxon>
        <taxon>Portunidae</taxon>
        <taxon>Portuninae</taxon>
        <taxon>Portunus</taxon>
    </lineage>
</organism>
<reference evidence="2 3" key="1">
    <citation type="submission" date="2019-05" db="EMBL/GenBank/DDBJ databases">
        <title>Another draft genome of Portunus trituberculatus and its Hox gene families provides insights of decapod evolution.</title>
        <authorList>
            <person name="Jeong J.-H."/>
            <person name="Song I."/>
            <person name="Kim S."/>
            <person name="Choi T."/>
            <person name="Kim D."/>
            <person name="Ryu S."/>
            <person name="Kim W."/>
        </authorList>
    </citation>
    <scope>NUCLEOTIDE SEQUENCE [LARGE SCALE GENOMIC DNA]</scope>
    <source>
        <tissue evidence="2">Muscle</tissue>
    </source>
</reference>
<evidence type="ECO:0000313" key="2">
    <source>
        <dbReference type="EMBL" id="MPD00793.1"/>
    </source>
</evidence>
<sequence length="113" mass="12118">MIRVRRNCTWSLLVLTSPFPIIINPRPPIPHPHPSRQGGQARQTGQAGPSPAPLTSSNSGRRGAMKPTNHLYVPPPPTQSLLSHCSPPHHTFSPCPPTSKSPSPPKLSSGVVF</sequence>